<dbReference type="PROSITE" id="PS51257">
    <property type="entry name" value="PROKAR_LIPOPROTEIN"/>
    <property type="match status" value="1"/>
</dbReference>
<keyword evidence="2" id="KW-0732">Signal</keyword>
<feature type="chain" id="PRO_5003931645" description="LytR/CpsA/Psr regulator C-terminal domain-containing protein" evidence="2">
    <location>
        <begin position="22"/>
        <end position="394"/>
    </location>
</feature>
<dbReference type="InterPro" id="IPR019734">
    <property type="entry name" value="TPR_rpt"/>
</dbReference>
<protein>
    <recommendedName>
        <fullName evidence="3">LytR/CpsA/Psr regulator C-terminal domain-containing protein</fullName>
    </recommendedName>
</protein>
<comment type="caution">
    <text evidence="4">The sequence shown here is derived from an EMBL/GenBank/DDBJ whole genome shotgun (WGS) entry which is preliminary data.</text>
</comment>
<reference evidence="4 5" key="1">
    <citation type="journal article" date="2013" name="Genome Announc.">
        <title>Draft Genome Sequence of an Alphaproteobacterium, Caenispirillum salinarum AK4(T), Isolated from a Solar Saltern.</title>
        <authorList>
            <person name="Khatri I."/>
            <person name="Singh A."/>
            <person name="Korpole S."/>
            <person name="Pinnaka A.K."/>
            <person name="Subramanian S."/>
        </authorList>
    </citation>
    <scope>NUCLEOTIDE SEQUENCE [LARGE SCALE GENOMIC DNA]</scope>
    <source>
        <strain evidence="4 5">AK4</strain>
    </source>
</reference>
<organism evidence="4 5">
    <name type="scientific">Caenispirillum salinarum AK4</name>
    <dbReference type="NCBI Taxonomy" id="1238182"/>
    <lineage>
        <taxon>Bacteria</taxon>
        <taxon>Pseudomonadati</taxon>
        <taxon>Pseudomonadota</taxon>
        <taxon>Alphaproteobacteria</taxon>
        <taxon>Rhodospirillales</taxon>
        <taxon>Novispirillaceae</taxon>
        <taxon>Caenispirillum</taxon>
    </lineage>
</organism>
<evidence type="ECO:0000256" key="1">
    <source>
        <dbReference type="PROSITE-ProRule" id="PRU00339"/>
    </source>
</evidence>
<dbReference type="Gene3D" id="3.30.70.2390">
    <property type="match status" value="1"/>
</dbReference>
<name>K9HJA3_9PROT</name>
<feature type="repeat" description="TPR" evidence="1">
    <location>
        <begin position="39"/>
        <end position="72"/>
    </location>
</feature>
<dbReference type="PROSITE" id="PS50005">
    <property type="entry name" value="TPR"/>
    <property type="match status" value="2"/>
</dbReference>
<dbReference type="Gene3D" id="1.25.40.10">
    <property type="entry name" value="Tetratricopeptide repeat domain"/>
    <property type="match status" value="1"/>
</dbReference>
<feature type="repeat" description="TPR" evidence="1">
    <location>
        <begin position="73"/>
        <end position="106"/>
    </location>
</feature>
<dbReference type="STRING" id="1238182.C882_0878"/>
<accession>K9HJA3</accession>
<dbReference type="SMART" id="SM00028">
    <property type="entry name" value="TPR"/>
    <property type="match status" value="3"/>
</dbReference>
<dbReference type="Proteomes" id="UP000009881">
    <property type="component" value="Unassembled WGS sequence"/>
</dbReference>
<evidence type="ECO:0000256" key="2">
    <source>
        <dbReference type="SAM" id="SignalP"/>
    </source>
</evidence>
<feature type="signal peptide" evidence="2">
    <location>
        <begin position="1"/>
        <end position="21"/>
    </location>
</feature>
<proteinExistence type="predicted"/>
<dbReference type="OrthoDB" id="9778733at2"/>
<dbReference type="Pfam" id="PF13399">
    <property type="entry name" value="LytR_C"/>
    <property type="match status" value="1"/>
</dbReference>
<evidence type="ECO:0000313" key="5">
    <source>
        <dbReference type="Proteomes" id="UP000009881"/>
    </source>
</evidence>
<keyword evidence="1" id="KW-0802">TPR repeat</keyword>
<dbReference type="InterPro" id="IPR027381">
    <property type="entry name" value="LytR/CpsA/Psr_C"/>
</dbReference>
<dbReference type="InterPro" id="IPR011990">
    <property type="entry name" value="TPR-like_helical_dom_sf"/>
</dbReference>
<sequence length="394" mass="40506">MRALRLSSVCAAALLAVSCAAGGFETRAVSTIDAPAGPAAQLYETGKAHFAAGRWGAAVHAFQAAAARDPRHVGAHNGLAAAYDRLGRFDLADRAYMEALTLAPDDPATLNNMGWSRHLRGQPELARVYLRHAADLAPEDGVTQANLGAVEAVSAARAAEEEQVAVVPEAADQVPRLTRRDFATVQLVTTRSGAGAVSLPMPPPAEAPRSRLVETAPAMRTAPPAPVAVAASVPAPVPGVKPAAAAVAGPKAGRVVNAVLPAARDAGPVSRAMPVEAGLFDGVAVEVSNGNGIRRMAARTAAWLGDRGVPVRRLTNADTFSIAASAIFWRDAGDAGAARALASLLPDAVTVVHAPDQAADVRLVLGADLAAFDAAVLKQGKDHHDQHHEQVASR</sequence>
<feature type="domain" description="LytR/CpsA/Psr regulator C-terminal" evidence="3">
    <location>
        <begin position="283"/>
        <end position="368"/>
    </location>
</feature>
<gene>
    <name evidence="4" type="ORF">C882_0878</name>
</gene>
<dbReference type="SUPFAM" id="SSF48452">
    <property type="entry name" value="TPR-like"/>
    <property type="match status" value="1"/>
</dbReference>
<dbReference type="RefSeq" id="WP_009541534.1">
    <property type="nucleotide sequence ID" value="NZ_ANHY01000015.1"/>
</dbReference>
<keyword evidence="5" id="KW-1185">Reference proteome</keyword>
<evidence type="ECO:0000313" key="4">
    <source>
        <dbReference type="EMBL" id="EKV28666.1"/>
    </source>
</evidence>
<dbReference type="Pfam" id="PF13432">
    <property type="entry name" value="TPR_16"/>
    <property type="match status" value="1"/>
</dbReference>
<dbReference type="AlphaFoldDB" id="K9HJA3"/>
<dbReference type="EMBL" id="ANHY01000015">
    <property type="protein sequence ID" value="EKV28666.1"/>
    <property type="molecule type" value="Genomic_DNA"/>
</dbReference>
<evidence type="ECO:0000259" key="3">
    <source>
        <dbReference type="Pfam" id="PF13399"/>
    </source>
</evidence>
<dbReference type="eggNOG" id="COG0457">
    <property type="taxonomic scope" value="Bacteria"/>
</dbReference>